<keyword evidence="9 12" id="KW-0675">Receptor</keyword>
<keyword evidence="10" id="KW-0807">Transducer</keyword>
<accession>A0A8J6KIB5</accession>
<evidence type="ECO:0000256" key="8">
    <source>
        <dbReference type="ARBA" id="ARBA00023136"/>
    </source>
</evidence>
<evidence type="ECO:0000313" key="12">
    <source>
        <dbReference type="EMBL" id="KAH0500016.1"/>
    </source>
</evidence>
<evidence type="ECO:0000256" key="6">
    <source>
        <dbReference type="ARBA" id="ARBA00022989"/>
    </source>
</evidence>
<keyword evidence="5" id="KW-0552">Olfaction</keyword>
<dbReference type="EMBL" id="JAATJU010028000">
    <property type="protein sequence ID" value="KAH0500016.1"/>
    <property type="molecule type" value="Genomic_DNA"/>
</dbReference>
<keyword evidence="2" id="KW-1003">Cell membrane</keyword>
<dbReference type="SUPFAM" id="SSF81321">
    <property type="entry name" value="Family A G protein-coupled receptor-like"/>
    <property type="match status" value="1"/>
</dbReference>
<evidence type="ECO:0000256" key="5">
    <source>
        <dbReference type="ARBA" id="ARBA00022725"/>
    </source>
</evidence>
<keyword evidence="6 11" id="KW-1133">Transmembrane helix</keyword>
<evidence type="ECO:0000256" key="9">
    <source>
        <dbReference type="ARBA" id="ARBA00023170"/>
    </source>
</evidence>
<dbReference type="PANTHER" id="PTHR48018">
    <property type="entry name" value="OLFACTORY RECEPTOR"/>
    <property type="match status" value="1"/>
</dbReference>
<dbReference type="Gene3D" id="1.20.1070.10">
    <property type="entry name" value="Rhodopsin 7-helix transmembrane proteins"/>
    <property type="match status" value="1"/>
</dbReference>
<dbReference type="GO" id="GO:0004984">
    <property type="term" value="F:olfactory receptor activity"/>
    <property type="evidence" value="ECO:0007669"/>
    <property type="project" value="InterPro"/>
</dbReference>
<evidence type="ECO:0000313" key="13">
    <source>
        <dbReference type="Proteomes" id="UP000710432"/>
    </source>
</evidence>
<evidence type="ECO:0000256" key="4">
    <source>
        <dbReference type="ARBA" id="ARBA00022692"/>
    </source>
</evidence>
<comment type="caution">
    <text evidence="12">The sequence shown here is derived from an EMBL/GenBank/DDBJ whole genome shotgun (WGS) entry which is preliminary data.</text>
</comment>
<evidence type="ECO:0000256" key="1">
    <source>
        <dbReference type="ARBA" id="ARBA00004651"/>
    </source>
</evidence>
<keyword evidence="3" id="KW-0716">Sensory transduction</keyword>
<evidence type="ECO:0000256" key="10">
    <source>
        <dbReference type="ARBA" id="ARBA00023224"/>
    </source>
</evidence>
<dbReference type="GO" id="GO:0004930">
    <property type="term" value="F:G protein-coupled receptor activity"/>
    <property type="evidence" value="ECO:0007669"/>
    <property type="project" value="UniProtKB-KW"/>
</dbReference>
<keyword evidence="4 11" id="KW-0812">Transmembrane</keyword>
<keyword evidence="7" id="KW-0297">G-protein coupled receptor</keyword>
<keyword evidence="8 11" id="KW-0472">Membrane</keyword>
<reference evidence="12" key="1">
    <citation type="submission" date="2020-03" db="EMBL/GenBank/DDBJ databases">
        <title>Studies in the Genomics of Life Span.</title>
        <authorList>
            <person name="Glass D."/>
        </authorList>
    </citation>
    <scope>NUCLEOTIDE SEQUENCE</scope>
    <source>
        <strain evidence="12">LTLLF</strain>
        <tissue evidence="12">Muscle</tissue>
    </source>
</reference>
<organism evidence="12 13">
    <name type="scientific">Microtus ochrogaster</name>
    <name type="common">Prairie vole</name>
    <dbReference type="NCBI Taxonomy" id="79684"/>
    <lineage>
        <taxon>Eukaryota</taxon>
        <taxon>Metazoa</taxon>
        <taxon>Chordata</taxon>
        <taxon>Craniata</taxon>
        <taxon>Vertebrata</taxon>
        <taxon>Euteleostomi</taxon>
        <taxon>Mammalia</taxon>
        <taxon>Eutheria</taxon>
        <taxon>Euarchontoglires</taxon>
        <taxon>Glires</taxon>
        <taxon>Rodentia</taxon>
        <taxon>Myomorpha</taxon>
        <taxon>Muroidea</taxon>
        <taxon>Cricetidae</taxon>
        <taxon>Arvicolinae</taxon>
        <taxon>Microtus</taxon>
    </lineage>
</organism>
<evidence type="ECO:0000256" key="2">
    <source>
        <dbReference type="ARBA" id="ARBA00022475"/>
    </source>
</evidence>
<comment type="subcellular location">
    <subcellularLocation>
        <location evidence="1">Cell membrane</location>
        <topology evidence="1">Multi-pass membrane protein</topology>
    </subcellularLocation>
</comment>
<evidence type="ECO:0000256" key="7">
    <source>
        <dbReference type="ARBA" id="ARBA00023040"/>
    </source>
</evidence>
<dbReference type="AlphaFoldDB" id="A0A8J6KIB5"/>
<dbReference type="InterPro" id="IPR000725">
    <property type="entry name" value="Olfact_rcpt"/>
</dbReference>
<evidence type="ECO:0000256" key="11">
    <source>
        <dbReference type="SAM" id="Phobius"/>
    </source>
</evidence>
<sequence>MEGNRTLLTEFVLRGITDSPELQVPLFLVFFFIYVITMVGNLGLIFLIWKDPHLHTPMYLFLGNLAYSDACTSSSVTPKMLMKFINKNDMISLGDDYSLSLSSSKNSPILATPTMFSALLRPISILSNQCN</sequence>
<dbReference type="Pfam" id="PF13853">
    <property type="entry name" value="7tm_4"/>
    <property type="match status" value="1"/>
</dbReference>
<dbReference type="FunFam" id="1.20.1070.10:FF:000646">
    <property type="entry name" value="Olfactory receptor 887"/>
    <property type="match status" value="1"/>
</dbReference>
<evidence type="ECO:0000256" key="3">
    <source>
        <dbReference type="ARBA" id="ARBA00022606"/>
    </source>
</evidence>
<feature type="transmembrane region" description="Helical" evidence="11">
    <location>
        <begin position="26"/>
        <end position="49"/>
    </location>
</feature>
<proteinExistence type="predicted"/>
<dbReference type="Proteomes" id="UP000710432">
    <property type="component" value="Unassembled WGS sequence"/>
</dbReference>
<gene>
    <name evidence="12" type="ORF">LTLLF_203085</name>
</gene>
<dbReference type="GO" id="GO:0005886">
    <property type="term" value="C:plasma membrane"/>
    <property type="evidence" value="ECO:0007669"/>
    <property type="project" value="UniProtKB-SubCell"/>
</dbReference>
<protein>
    <submittedName>
        <fullName evidence="12">Olfactory receptor 5AC1</fullName>
    </submittedName>
</protein>
<name>A0A8J6KIB5_MICOH</name>